<keyword evidence="2" id="KW-1185">Reference proteome</keyword>
<dbReference type="EMBL" id="BAAASJ010000076">
    <property type="protein sequence ID" value="GAA2649005.1"/>
    <property type="molecule type" value="Genomic_DNA"/>
</dbReference>
<gene>
    <name evidence="1" type="ORF">GCM10010307_57340</name>
</gene>
<reference evidence="1 2" key="1">
    <citation type="journal article" date="2019" name="Int. J. Syst. Evol. Microbiol.">
        <title>The Global Catalogue of Microorganisms (GCM) 10K type strain sequencing project: providing services to taxonomists for standard genome sequencing and annotation.</title>
        <authorList>
            <consortium name="The Broad Institute Genomics Platform"/>
            <consortium name="The Broad Institute Genome Sequencing Center for Infectious Disease"/>
            <person name="Wu L."/>
            <person name="Ma J."/>
        </authorList>
    </citation>
    <scope>NUCLEOTIDE SEQUENCE [LARGE SCALE GENOMIC DNA]</scope>
    <source>
        <strain evidence="1 2">JCM 4524</strain>
    </source>
</reference>
<dbReference type="Proteomes" id="UP001500151">
    <property type="component" value="Unassembled WGS sequence"/>
</dbReference>
<protein>
    <submittedName>
        <fullName evidence="1">Uncharacterized protein</fullName>
    </submittedName>
</protein>
<name>A0ABN3RCB7_9ACTN</name>
<sequence length="70" mass="7238">MLTAITLAMFWDVPVRPKGRRCCPVLCGAGLSCVPGPEERELPVEDRLVLLGVPPLGEGDEGVPAAGGPA</sequence>
<comment type="caution">
    <text evidence="1">The sequence shown here is derived from an EMBL/GenBank/DDBJ whole genome shotgun (WGS) entry which is preliminary data.</text>
</comment>
<organism evidence="1 2">
    <name type="scientific">Streptomyces vastus</name>
    <dbReference type="NCBI Taxonomy" id="285451"/>
    <lineage>
        <taxon>Bacteria</taxon>
        <taxon>Bacillati</taxon>
        <taxon>Actinomycetota</taxon>
        <taxon>Actinomycetes</taxon>
        <taxon>Kitasatosporales</taxon>
        <taxon>Streptomycetaceae</taxon>
        <taxon>Streptomyces</taxon>
    </lineage>
</organism>
<proteinExistence type="predicted"/>
<evidence type="ECO:0000313" key="1">
    <source>
        <dbReference type="EMBL" id="GAA2649005.1"/>
    </source>
</evidence>
<evidence type="ECO:0000313" key="2">
    <source>
        <dbReference type="Proteomes" id="UP001500151"/>
    </source>
</evidence>
<accession>A0ABN3RCB7</accession>